<evidence type="ECO:0000313" key="3">
    <source>
        <dbReference type="Proteomes" id="UP000816034"/>
    </source>
</evidence>
<organism evidence="2 3">
    <name type="scientific">Naegleria lovaniensis</name>
    <name type="common">Amoeba</name>
    <dbReference type="NCBI Taxonomy" id="51637"/>
    <lineage>
        <taxon>Eukaryota</taxon>
        <taxon>Discoba</taxon>
        <taxon>Heterolobosea</taxon>
        <taxon>Tetramitia</taxon>
        <taxon>Eutetramitia</taxon>
        <taxon>Vahlkampfiidae</taxon>
        <taxon>Naegleria</taxon>
    </lineage>
</organism>
<dbReference type="PANTHER" id="PTHR16022:SF0">
    <property type="entry name" value="CYTOPLASMIC DYNEIN 2 INTERMEDIATE CHAIN 1"/>
    <property type="match status" value="1"/>
</dbReference>
<dbReference type="InterPro" id="IPR001680">
    <property type="entry name" value="WD40_rpt"/>
</dbReference>
<dbReference type="GO" id="GO:0042073">
    <property type="term" value="P:intraciliary transport"/>
    <property type="evidence" value="ECO:0007669"/>
    <property type="project" value="InterPro"/>
</dbReference>
<dbReference type="InterPro" id="IPR042505">
    <property type="entry name" value="DYNC2I1"/>
</dbReference>
<feature type="region of interest" description="Disordered" evidence="1">
    <location>
        <begin position="1"/>
        <end position="48"/>
    </location>
</feature>
<protein>
    <recommendedName>
        <fullName evidence="4">Guanine nucleotide-binding protein subunit beta-like protein</fullName>
    </recommendedName>
</protein>
<evidence type="ECO:0000256" key="1">
    <source>
        <dbReference type="SAM" id="MobiDB-lite"/>
    </source>
</evidence>
<dbReference type="PANTHER" id="PTHR16022">
    <property type="entry name" value="WD REPEAT DOMAIN 60"/>
    <property type="match status" value="1"/>
</dbReference>
<comment type="caution">
    <text evidence="2">The sequence shown here is derived from an EMBL/GenBank/DDBJ whole genome shotgun (WGS) entry which is preliminary data.</text>
</comment>
<dbReference type="GO" id="GO:0045503">
    <property type="term" value="F:dynein light chain binding"/>
    <property type="evidence" value="ECO:0007669"/>
    <property type="project" value="InterPro"/>
</dbReference>
<dbReference type="SMART" id="SM00320">
    <property type="entry name" value="WD40"/>
    <property type="match status" value="3"/>
</dbReference>
<dbReference type="GO" id="GO:0045504">
    <property type="term" value="F:dynein heavy chain binding"/>
    <property type="evidence" value="ECO:0007669"/>
    <property type="project" value="InterPro"/>
</dbReference>
<dbReference type="AlphaFoldDB" id="A0AA88GUX6"/>
<evidence type="ECO:0008006" key="4">
    <source>
        <dbReference type="Google" id="ProtNLM"/>
    </source>
</evidence>
<dbReference type="Gene3D" id="2.130.10.10">
    <property type="entry name" value="YVTN repeat-like/Quinoprotein amine dehydrogenase"/>
    <property type="match status" value="2"/>
</dbReference>
<proteinExistence type="predicted"/>
<accession>A0AA88GUX6</accession>
<dbReference type="GeneID" id="68094809"/>
<feature type="compositionally biased region" description="Acidic residues" evidence="1">
    <location>
        <begin position="1"/>
        <end position="23"/>
    </location>
</feature>
<dbReference type="RefSeq" id="XP_044550601.1">
    <property type="nucleotide sequence ID" value="XM_044691762.1"/>
</dbReference>
<evidence type="ECO:0000313" key="2">
    <source>
        <dbReference type="EMBL" id="KAG2386609.1"/>
    </source>
</evidence>
<dbReference type="GO" id="GO:0005929">
    <property type="term" value="C:cilium"/>
    <property type="evidence" value="ECO:0007669"/>
    <property type="project" value="GOC"/>
</dbReference>
<dbReference type="InterPro" id="IPR036322">
    <property type="entry name" value="WD40_repeat_dom_sf"/>
</dbReference>
<feature type="compositionally biased region" description="Polar residues" evidence="1">
    <location>
        <begin position="25"/>
        <end position="47"/>
    </location>
</feature>
<dbReference type="GO" id="GO:0005868">
    <property type="term" value="C:cytoplasmic dynein complex"/>
    <property type="evidence" value="ECO:0007669"/>
    <property type="project" value="InterPro"/>
</dbReference>
<dbReference type="Proteomes" id="UP000816034">
    <property type="component" value="Unassembled WGS sequence"/>
</dbReference>
<dbReference type="EMBL" id="PYSW02000015">
    <property type="protein sequence ID" value="KAG2386609.1"/>
    <property type="molecule type" value="Genomic_DNA"/>
</dbReference>
<gene>
    <name evidence="2" type="ORF">C9374_002353</name>
</gene>
<dbReference type="SUPFAM" id="SSF50978">
    <property type="entry name" value="WD40 repeat-like"/>
    <property type="match status" value="1"/>
</dbReference>
<sequence>MSDYEFDDFEDDFEEDFEDDDEISPPQTVIPSKQPQVNTSTTVNRNTPAPAVLNSKEVEFPVVKNQEEDAFKTIKIKPTLSKEEKERLEKIQKKHDRASKLLELISLDNISFEIIDLPPLSDYEMYQRSFGKDATLNVSTQCPPIDERKEMGMNTIPQTQLSRGVQAPEDLGISNKSTPKNSMDKFKFNSLTLSRFLKAVYPVCDRILESNTDSKSASEDSKKRESMFKFSSNFSVFSIPLTKDREVREITFSKDNQMIVCYGPSKTDSSILEEGLICIWDPLNERSPTMCLRCGSELSSVCCLLDRPHIVIGGCKDGSIVVWDCNQKPKTIQIGDGFISTIFPSFSTANMFGETHLCSVTNVKSISASLSIYSKEVRSMGDYFISLDEAGNVIFWLVMFLSQHSLADSEFGLSIGGKVKLVNSGRMNIFGEPALDLNLKRAEVETSLAATILKGINPVEQVEHNSFIPSISAASCLEIDPDDPSQFVVGTDFGQILRRGRFIENVKPYNSVKRKDGYSSNIHHLTSRVTCIDFSIFMPQYFLAGFDNGLFAIYMKGYEDPIINFRNHCNCCIVDVKWSSVDPSQFYVLTSEDDLLVLNLSQQDVVVAHEKVVLKGQEKDRVNRVSCKLGILSLSQKDKTQRIAVNNQHELLKSFNKNDRVAIGYMDGRVDLHWIENPSKIVELKESISSISKEIQSFIT</sequence>
<reference evidence="2 3" key="1">
    <citation type="journal article" date="2018" name="BMC Genomics">
        <title>The genome of Naegleria lovaniensis, the basis for a comparative approach to unravel pathogenicity factors of the human pathogenic amoeba N. fowleri.</title>
        <authorList>
            <person name="Liechti N."/>
            <person name="Schurch N."/>
            <person name="Bruggmann R."/>
            <person name="Wittwer M."/>
        </authorList>
    </citation>
    <scope>NUCLEOTIDE SEQUENCE [LARGE SCALE GENOMIC DNA]</scope>
    <source>
        <strain evidence="2 3">ATCC 30569</strain>
    </source>
</reference>
<keyword evidence="3" id="KW-1185">Reference proteome</keyword>
<name>A0AA88GUX6_NAELO</name>
<dbReference type="InterPro" id="IPR015943">
    <property type="entry name" value="WD40/YVTN_repeat-like_dom_sf"/>
</dbReference>